<evidence type="ECO:0000256" key="2">
    <source>
        <dbReference type="ARBA" id="ARBA00012438"/>
    </source>
</evidence>
<dbReference type="PANTHER" id="PTHR43395">
    <property type="entry name" value="SENSOR HISTIDINE KINASE CHEA"/>
    <property type="match status" value="1"/>
</dbReference>
<evidence type="ECO:0000256" key="6">
    <source>
        <dbReference type="PROSITE-ProRule" id="PRU00110"/>
    </source>
</evidence>
<dbReference type="InterPro" id="IPR008207">
    <property type="entry name" value="Sig_transdc_His_kin_Hpt_dom"/>
</dbReference>
<name>A0A090DYP7_9BACT</name>
<gene>
    <name evidence="12" type="ORF">CSEC_1002</name>
</gene>
<dbReference type="Gene3D" id="2.30.30.40">
    <property type="entry name" value="SH3 Domains"/>
    <property type="match status" value="1"/>
</dbReference>
<protein>
    <recommendedName>
        <fullName evidence="2">histidine kinase</fullName>
        <ecNumber evidence="2">2.7.13.3</ecNumber>
    </recommendedName>
</protein>
<feature type="domain" description="Response regulatory" evidence="9">
    <location>
        <begin position="897"/>
        <end position="1013"/>
    </location>
</feature>
<dbReference type="PROSITE" id="PS50851">
    <property type="entry name" value="CHEW"/>
    <property type="match status" value="1"/>
</dbReference>
<evidence type="ECO:0000259" key="11">
    <source>
        <dbReference type="PROSITE" id="PS50894"/>
    </source>
</evidence>
<reference evidence="12" key="2">
    <citation type="submission" date="2014-09" db="EMBL/GenBank/DDBJ databases">
        <title>Criblamydia sequanensis harbors a mega-plasmid encoding arsenite resistance.</title>
        <authorList>
            <person name="Bertelli C."/>
            <person name="Goesmann A."/>
            <person name="Greub G."/>
        </authorList>
    </citation>
    <scope>NUCLEOTIDE SEQUENCE [LARGE SCALE GENOMIC DNA]</scope>
    <source>
        <strain evidence="12">CRIB-18</strain>
    </source>
</reference>
<keyword evidence="3 7" id="KW-0597">Phosphoprotein</keyword>
<dbReference type="GO" id="GO:0000155">
    <property type="term" value="F:phosphorelay sensor kinase activity"/>
    <property type="evidence" value="ECO:0007669"/>
    <property type="project" value="UniProtKB-ARBA"/>
</dbReference>
<dbReference type="InterPro" id="IPR004358">
    <property type="entry name" value="Sig_transdc_His_kin-like_C"/>
</dbReference>
<dbReference type="InterPro" id="IPR001789">
    <property type="entry name" value="Sig_transdc_resp-reg_receiver"/>
</dbReference>
<dbReference type="InterPro" id="IPR005467">
    <property type="entry name" value="His_kinase_dom"/>
</dbReference>
<dbReference type="InterPro" id="IPR036890">
    <property type="entry name" value="HATPase_C_sf"/>
</dbReference>
<feature type="domain" description="Histidine kinase" evidence="8">
    <location>
        <begin position="528"/>
        <end position="737"/>
    </location>
</feature>
<dbReference type="InterPro" id="IPR036061">
    <property type="entry name" value="CheW-like_dom_sf"/>
</dbReference>
<dbReference type="RefSeq" id="WP_053331796.1">
    <property type="nucleotide sequence ID" value="NZ_CCEJ010000004.1"/>
</dbReference>
<dbReference type="Pfam" id="PF02518">
    <property type="entry name" value="HATPase_c"/>
    <property type="match status" value="1"/>
</dbReference>
<evidence type="ECO:0000259" key="8">
    <source>
        <dbReference type="PROSITE" id="PS50109"/>
    </source>
</evidence>
<dbReference type="PROSITE" id="PS50894">
    <property type="entry name" value="HPT"/>
    <property type="match status" value="1"/>
</dbReference>
<accession>A0A090DYP7</accession>
<dbReference type="SUPFAM" id="SSF52172">
    <property type="entry name" value="CheY-like"/>
    <property type="match status" value="1"/>
</dbReference>
<reference evidence="12" key="1">
    <citation type="submission" date="2013-12" db="EMBL/GenBank/DDBJ databases">
        <authorList>
            <person name="Linke B."/>
        </authorList>
    </citation>
    <scope>NUCLEOTIDE SEQUENCE [LARGE SCALE GENOMIC DNA]</scope>
    <source>
        <strain evidence="12">CRIB-18</strain>
    </source>
</reference>
<dbReference type="STRING" id="1437425.CSEC_1002"/>
<dbReference type="InterPro" id="IPR003594">
    <property type="entry name" value="HATPase_dom"/>
</dbReference>
<dbReference type="Pfam" id="PF01627">
    <property type="entry name" value="Hpt"/>
    <property type="match status" value="1"/>
</dbReference>
<organism evidence="12 13">
    <name type="scientific">Candidatus Criblamydia sequanensis CRIB-18</name>
    <dbReference type="NCBI Taxonomy" id="1437425"/>
    <lineage>
        <taxon>Bacteria</taxon>
        <taxon>Pseudomonadati</taxon>
        <taxon>Chlamydiota</taxon>
        <taxon>Chlamydiia</taxon>
        <taxon>Parachlamydiales</taxon>
        <taxon>Candidatus Criblamydiaceae</taxon>
        <taxon>Candidatus Criblamydia</taxon>
    </lineage>
</organism>
<dbReference type="Pfam" id="PF00072">
    <property type="entry name" value="Response_reg"/>
    <property type="match status" value="1"/>
</dbReference>
<feature type="modified residue" description="4-aspartylphosphate" evidence="7">
    <location>
        <position position="946"/>
    </location>
</feature>
<comment type="caution">
    <text evidence="12">The sequence shown here is derived from an EMBL/GenBank/DDBJ whole genome shotgun (WGS) entry which is preliminary data.</text>
</comment>
<dbReference type="SUPFAM" id="SSF50341">
    <property type="entry name" value="CheW-like"/>
    <property type="match status" value="1"/>
</dbReference>
<evidence type="ECO:0000256" key="7">
    <source>
        <dbReference type="PROSITE-ProRule" id="PRU00169"/>
    </source>
</evidence>
<keyword evidence="4" id="KW-0808">Transferase</keyword>
<evidence type="ECO:0000256" key="3">
    <source>
        <dbReference type="ARBA" id="ARBA00022553"/>
    </source>
</evidence>
<dbReference type="SUPFAM" id="SSF55874">
    <property type="entry name" value="ATPase domain of HSP90 chaperone/DNA topoisomerase II/histidine kinase"/>
    <property type="match status" value="1"/>
</dbReference>
<sequence length="1015" mass="115868">MKIYPELASHYQSRLKVNLGRIEEALNQIKSGNFLILDFKFSLMAIGQESNLVSLMEIKSLIEAYLKYLQNKTASKAIWKQEEDIYFNKLMILLHSLSKAPPEEFEGFYEGIQKEINELNEALQKENFGAQKGEYKEGLEQSVKKLIEELIKLIPNIKVDFNNKEIISDMEKLSRTGISLFEKLKLKEMVMLTSMLENVFKAAKEDKLTWTFGHYDLIIESIGILQEFIGTDFESLKPWLEKKKKTIETLSQIFSHLLANKTVKPPLKVESISQIVEKPFSQNVIFPDQKIAALFFAEIEDLSKQFEENLIAYKAQDKQALSKLMQMAHSLKGVAKIIELNSLIKLSTSLEELFSEALQERVELESIDLDILFDALDYLATIGSLTESEFQKWYKSSEPDLELIIKNINTLNIIKFKGEPDNKTLHPISIKRPDVLKETKKREKILRISAKELSDLMGLINESLVESHLFKPFSESLVNLKRKFMAFSDKTLRLLRKQENELPNEFEEAVKNEINLFQQEVNLRAIEIEDLANRNEILSNRLYDEALKIRMRPFMDCLLGFPRFVRQLGKELKKEVKLEIKGGETLVDREILEKLELPLNHLIKNAIDHGIEYPEDRKKALKPIEGTLLIEALATSGFLTIRFSDDGKGINKNELKNMISEKNHIKSESLDKIEEDELLDYLFISGFTTQKVISEISGRGEGLGIVKEAMANLGGTISISSKEGKGFSIQLEVPLTLSLLQGLIIRIGAELYALALGKVSQILFKSKSQILNEKDYSFIEDGHKKIKVLNARKILEIQEKDKADSHLLPLVIIGDAENPIGLMVDEILYEKELIIHPLDPRLGKIPNIRSGAILEDGSPLLILDVEEILKSVNRLFESDKDKTLDIPESYEKSEVKKILIVDDSPTVSAVEKRVLVQEGFYVQTAKDVKQGLEAIKKIDFDLVISDFEMPSMNGLNFLRMIKKDPKLKNIPFIIVSYKESKEDEVSCLEAGAIKFLQKSSFHDKTLIQEIKTILK</sequence>
<evidence type="ECO:0000313" key="12">
    <source>
        <dbReference type="EMBL" id="CDR33829.1"/>
    </source>
</evidence>
<dbReference type="GO" id="GO:0006935">
    <property type="term" value="P:chemotaxis"/>
    <property type="evidence" value="ECO:0007669"/>
    <property type="project" value="InterPro"/>
</dbReference>
<evidence type="ECO:0000313" key="13">
    <source>
        <dbReference type="Proteomes" id="UP000031552"/>
    </source>
</evidence>
<evidence type="ECO:0000259" key="9">
    <source>
        <dbReference type="PROSITE" id="PS50110"/>
    </source>
</evidence>
<dbReference type="SMART" id="SM00260">
    <property type="entry name" value="CheW"/>
    <property type="match status" value="1"/>
</dbReference>
<feature type="domain" description="CheW-like" evidence="10">
    <location>
        <begin position="739"/>
        <end position="874"/>
    </location>
</feature>
<dbReference type="Gene3D" id="1.20.120.160">
    <property type="entry name" value="HPT domain"/>
    <property type="match status" value="1"/>
</dbReference>
<dbReference type="SMART" id="SM00387">
    <property type="entry name" value="HATPase_c"/>
    <property type="match status" value="1"/>
</dbReference>
<dbReference type="InterPro" id="IPR002545">
    <property type="entry name" value="CheW-lke_dom"/>
</dbReference>
<dbReference type="eggNOG" id="COG0643">
    <property type="taxonomic scope" value="Bacteria"/>
</dbReference>
<evidence type="ECO:0000256" key="4">
    <source>
        <dbReference type="ARBA" id="ARBA00022679"/>
    </source>
</evidence>
<evidence type="ECO:0000259" key="10">
    <source>
        <dbReference type="PROSITE" id="PS50851"/>
    </source>
</evidence>
<dbReference type="PRINTS" id="PR00344">
    <property type="entry name" value="BCTRLSENSOR"/>
</dbReference>
<evidence type="ECO:0000256" key="5">
    <source>
        <dbReference type="ARBA" id="ARBA00022777"/>
    </source>
</evidence>
<dbReference type="Gene3D" id="3.30.565.10">
    <property type="entry name" value="Histidine kinase-like ATPase, C-terminal domain"/>
    <property type="match status" value="1"/>
</dbReference>
<dbReference type="PROSITE" id="PS50110">
    <property type="entry name" value="RESPONSE_REGULATORY"/>
    <property type="match status" value="1"/>
</dbReference>
<dbReference type="CDD" id="cd00156">
    <property type="entry name" value="REC"/>
    <property type="match status" value="1"/>
</dbReference>
<dbReference type="PROSITE" id="PS50109">
    <property type="entry name" value="HIS_KIN"/>
    <property type="match status" value="1"/>
</dbReference>
<dbReference type="Pfam" id="PF01584">
    <property type="entry name" value="CheW"/>
    <property type="match status" value="1"/>
</dbReference>
<dbReference type="PANTHER" id="PTHR43395:SF1">
    <property type="entry name" value="CHEMOTAXIS PROTEIN CHEA"/>
    <property type="match status" value="1"/>
</dbReference>
<dbReference type="Gene3D" id="3.40.50.2300">
    <property type="match status" value="1"/>
</dbReference>
<dbReference type="Proteomes" id="UP000031552">
    <property type="component" value="Unassembled WGS sequence"/>
</dbReference>
<dbReference type="AlphaFoldDB" id="A0A090DYP7"/>
<dbReference type="CDD" id="cd00088">
    <property type="entry name" value="HPT"/>
    <property type="match status" value="1"/>
</dbReference>
<dbReference type="OrthoDB" id="9803176at2"/>
<proteinExistence type="predicted"/>
<dbReference type="EC" id="2.7.13.3" evidence="2"/>
<dbReference type="FunFam" id="3.30.565.10:FF:000016">
    <property type="entry name" value="Chemotaxis protein CheA, putative"/>
    <property type="match status" value="1"/>
</dbReference>
<dbReference type="InterPro" id="IPR051315">
    <property type="entry name" value="Bact_Chemotaxis_CheA"/>
</dbReference>
<dbReference type="EMBL" id="CCEJ010000004">
    <property type="protein sequence ID" value="CDR33829.1"/>
    <property type="molecule type" value="Genomic_DNA"/>
</dbReference>
<keyword evidence="5 12" id="KW-0418">Kinase</keyword>
<dbReference type="InterPro" id="IPR036641">
    <property type="entry name" value="HPT_dom_sf"/>
</dbReference>
<feature type="domain" description="HPt" evidence="11">
    <location>
        <begin position="284"/>
        <end position="393"/>
    </location>
</feature>
<evidence type="ECO:0000256" key="1">
    <source>
        <dbReference type="ARBA" id="ARBA00000085"/>
    </source>
</evidence>
<dbReference type="InterPro" id="IPR011006">
    <property type="entry name" value="CheY-like_superfamily"/>
</dbReference>
<keyword evidence="13" id="KW-1185">Reference proteome</keyword>
<dbReference type="SUPFAM" id="SSF47226">
    <property type="entry name" value="Histidine-containing phosphotransfer domain, HPT domain"/>
    <property type="match status" value="1"/>
</dbReference>
<comment type="catalytic activity">
    <reaction evidence="1">
        <text>ATP + protein L-histidine = ADP + protein N-phospho-L-histidine.</text>
        <dbReference type="EC" id="2.7.13.3"/>
    </reaction>
</comment>
<dbReference type="SMART" id="SM00448">
    <property type="entry name" value="REC"/>
    <property type="match status" value="1"/>
</dbReference>
<feature type="modified residue" description="Phosphohistidine" evidence="6">
    <location>
        <position position="329"/>
    </location>
</feature>